<keyword evidence="7 8" id="KW-0472">Membrane</keyword>
<dbReference type="EMBL" id="DSRU01000321">
    <property type="protein sequence ID" value="HFN00443.1"/>
    <property type="molecule type" value="Genomic_DNA"/>
</dbReference>
<feature type="transmembrane region" description="Helical" evidence="8">
    <location>
        <begin position="301"/>
        <end position="320"/>
    </location>
</feature>
<dbReference type="GO" id="GO:0005886">
    <property type="term" value="C:plasma membrane"/>
    <property type="evidence" value="ECO:0007669"/>
    <property type="project" value="UniProtKB-SubCell"/>
</dbReference>
<evidence type="ECO:0000256" key="3">
    <source>
        <dbReference type="ARBA" id="ARBA00022676"/>
    </source>
</evidence>
<feature type="domain" description="Glycosyltransferase RgtA/B/C/D-like" evidence="9">
    <location>
        <begin position="72"/>
        <end position="224"/>
    </location>
</feature>
<dbReference type="GO" id="GO:0016763">
    <property type="term" value="F:pentosyltransferase activity"/>
    <property type="evidence" value="ECO:0007669"/>
    <property type="project" value="TreeGrafter"/>
</dbReference>
<dbReference type="InterPro" id="IPR038731">
    <property type="entry name" value="RgtA/B/C-like"/>
</dbReference>
<keyword evidence="4" id="KW-0808">Transferase</keyword>
<dbReference type="PANTHER" id="PTHR33908:SF11">
    <property type="entry name" value="MEMBRANE PROTEIN"/>
    <property type="match status" value="1"/>
</dbReference>
<feature type="transmembrane region" description="Helical" evidence="8">
    <location>
        <begin position="169"/>
        <end position="198"/>
    </location>
</feature>
<evidence type="ECO:0000313" key="10">
    <source>
        <dbReference type="EMBL" id="HFN00443.1"/>
    </source>
</evidence>
<evidence type="ECO:0000256" key="4">
    <source>
        <dbReference type="ARBA" id="ARBA00022679"/>
    </source>
</evidence>
<evidence type="ECO:0000256" key="2">
    <source>
        <dbReference type="ARBA" id="ARBA00022475"/>
    </source>
</evidence>
<name>A0A7C3KJ98_9CYAN</name>
<keyword evidence="6 8" id="KW-1133">Transmembrane helix</keyword>
<gene>
    <name evidence="10" type="ORF">ENR64_22385</name>
</gene>
<dbReference type="InterPro" id="IPR050297">
    <property type="entry name" value="LipidA_mod_glycosyltrf_83"/>
</dbReference>
<comment type="subcellular location">
    <subcellularLocation>
        <location evidence="1">Cell membrane</location>
        <topology evidence="1">Multi-pass membrane protein</topology>
    </subcellularLocation>
</comment>
<protein>
    <recommendedName>
        <fullName evidence="9">Glycosyltransferase RgtA/B/C/D-like domain-containing protein</fullName>
    </recommendedName>
</protein>
<feature type="transmembrane region" description="Helical" evidence="8">
    <location>
        <begin position="326"/>
        <end position="345"/>
    </location>
</feature>
<reference evidence="10" key="1">
    <citation type="journal article" date="2020" name="mSystems">
        <title>Genome- and Community-Level Interaction Insights into Carbon Utilization and Element Cycling Functions of Hydrothermarchaeota in Hydrothermal Sediment.</title>
        <authorList>
            <person name="Zhou Z."/>
            <person name="Liu Y."/>
            <person name="Xu W."/>
            <person name="Pan J."/>
            <person name="Luo Z.H."/>
            <person name="Li M."/>
        </authorList>
    </citation>
    <scope>NUCLEOTIDE SEQUENCE [LARGE SCALE GENOMIC DNA]</scope>
    <source>
        <strain evidence="10">SpSt-418</strain>
    </source>
</reference>
<dbReference type="AlphaFoldDB" id="A0A7C3KJ98"/>
<feature type="transmembrane region" description="Helical" evidence="8">
    <location>
        <begin position="118"/>
        <end position="137"/>
    </location>
</feature>
<sequence length="512" mass="58866">MNPSIEKKLTGLTHFINKEILWILLGFSIFIRLFQYGINRALRADEAVLALNLIRRDYLGLLQPLEYDQVAPAGFLWVEKLLLQLFGNTEPVLRIFPFIFGIASVFLFFLIAKRFLSPVAAAIALALFGCHELLVFYSSDVKQYSSDVAIALLIFWLMTQWPQPTQRQAVILSIVGALSIWFSHPAIFVLAGCIFVNLFLTYRHQQKRHLLIWVLVGLVWLVSFAGFYFLTLRSSSDNQTLLNSWGNRSSFPDVFNPLWYYDAFTHFFKDPMNFSLPGIIVSITLTIAGIVAFIRQRDRRLLYLFAPVMMTFIAACLRKYPFRERLLIFLIPLAILLLAYGWDVLREWIKTRWGSSASLGVSALLAAILLVQPVGRSLALPFAPYYHTEIRSALDYIQKHKQPGDFLYVFQRGRYQFDYYADRYGYQPGQYQIGIEDLNDGRKMSPAEKVRYEADLDTLKGRSRVWVLLAHIDHVPDELEAVQNHLAQIGKKLDEAEFPSAIAELYDFSSQP</sequence>
<evidence type="ECO:0000256" key="5">
    <source>
        <dbReference type="ARBA" id="ARBA00022692"/>
    </source>
</evidence>
<feature type="transmembrane region" description="Helical" evidence="8">
    <location>
        <begin position="210"/>
        <end position="230"/>
    </location>
</feature>
<dbReference type="PANTHER" id="PTHR33908">
    <property type="entry name" value="MANNOSYLTRANSFERASE YKCB-RELATED"/>
    <property type="match status" value="1"/>
</dbReference>
<organism evidence="10">
    <name type="scientific">Oscillatoriales cyanobacterium SpSt-418</name>
    <dbReference type="NCBI Taxonomy" id="2282169"/>
    <lineage>
        <taxon>Bacteria</taxon>
        <taxon>Bacillati</taxon>
        <taxon>Cyanobacteriota</taxon>
        <taxon>Cyanophyceae</taxon>
        <taxon>Oscillatoriophycideae</taxon>
        <taxon>Oscillatoriales</taxon>
    </lineage>
</organism>
<evidence type="ECO:0000256" key="7">
    <source>
        <dbReference type="ARBA" id="ARBA00023136"/>
    </source>
</evidence>
<keyword evidence="2" id="KW-1003">Cell membrane</keyword>
<dbReference type="GO" id="GO:0009103">
    <property type="term" value="P:lipopolysaccharide biosynthetic process"/>
    <property type="evidence" value="ECO:0007669"/>
    <property type="project" value="UniProtKB-ARBA"/>
</dbReference>
<keyword evidence="5 8" id="KW-0812">Transmembrane</keyword>
<evidence type="ECO:0000256" key="6">
    <source>
        <dbReference type="ARBA" id="ARBA00022989"/>
    </source>
</evidence>
<evidence type="ECO:0000259" key="9">
    <source>
        <dbReference type="Pfam" id="PF13231"/>
    </source>
</evidence>
<evidence type="ECO:0000256" key="8">
    <source>
        <dbReference type="SAM" id="Phobius"/>
    </source>
</evidence>
<feature type="transmembrane region" description="Helical" evidence="8">
    <location>
        <begin position="274"/>
        <end position="294"/>
    </location>
</feature>
<proteinExistence type="predicted"/>
<keyword evidence="3" id="KW-0328">Glycosyltransferase</keyword>
<comment type="caution">
    <text evidence="10">The sequence shown here is derived from an EMBL/GenBank/DDBJ whole genome shotgun (WGS) entry which is preliminary data.</text>
</comment>
<feature type="transmembrane region" description="Helical" evidence="8">
    <location>
        <begin position="20"/>
        <end position="38"/>
    </location>
</feature>
<feature type="transmembrane region" description="Helical" evidence="8">
    <location>
        <begin position="92"/>
        <end position="112"/>
    </location>
</feature>
<accession>A0A7C3KJ98</accession>
<evidence type="ECO:0000256" key="1">
    <source>
        <dbReference type="ARBA" id="ARBA00004651"/>
    </source>
</evidence>
<feature type="transmembrane region" description="Helical" evidence="8">
    <location>
        <begin position="357"/>
        <end position="375"/>
    </location>
</feature>
<dbReference type="Pfam" id="PF13231">
    <property type="entry name" value="PMT_2"/>
    <property type="match status" value="1"/>
</dbReference>